<evidence type="ECO:0000256" key="4">
    <source>
        <dbReference type="ARBA" id="ARBA00022679"/>
    </source>
</evidence>
<keyword evidence="7 14" id="KW-0418">Kinase</keyword>
<evidence type="ECO:0000256" key="11">
    <source>
        <dbReference type="ARBA" id="ARBA00023136"/>
    </source>
</evidence>
<evidence type="ECO:0000256" key="1">
    <source>
        <dbReference type="ARBA" id="ARBA00004651"/>
    </source>
</evidence>
<evidence type="ECO:0000256" key="9">
    <source>
        <dbReference type="ARBA" id="ARBA00022989"/>
    </source>
</evidence>
<accession>A0A916SAP4</accession>
<keyword evidence="6" id="KW-0547">Nucleotide-binding</keyword>
<keyword evidence="10" id="KW-0902">Two-component regulatory system</keyword>
<comment type="subcellular location">
    <subcellularLocation>
        <location evidence="1">Cell membrane</location>
        <topology evidence="1">Multi-pass membrane protein</topology>
    </subcellularLocation>
</comment>
<evidence type="ECO:0000256" key="12">
    <source>
        <dbReference type="SAM" id="Phobius"/>
    </source>
</evidence>
<evidence type="ECO:0000256" key="10">
    <source>
        <dbReference type="ARBA" id="ARBA00023012"/>
    </source>
</evidence>
<dbReference type="Gene3D" id="3.30.565.10">
    <property type="entry name" value="Histidine kinase-like ATPase, C-terminal domain"/>
    <property type="match status" value="1"/>
</dbReference>
<name>A0A916SAP4_9BACI</name>
<feature type="transmembrane region" description="Helical" evidence="12">
    <location>
        <begin position="7"/>
        <end position="30"/>
    </location>
</feature>
<comment type="caution">
    <text evidence="14">The sequence shown here is derived from an EMBL/GenBank/DDBJ whole genome shotgun (WGS) entry which is preliminary data.</text>
</comment>
<evidence type="ECO:0000256" key="8">
    <source>
        <dbReference type="ARBA" id="ARBA00022840"/>
    </source>
</evidence>
<evidence type="ECO:0000313" key="14">
    <source>
        <dbReference type="EMBL" id="GGA91975.1"/>
    </source>
</evidence>
<keyword evidence="15" id="KW-1185">Reference proteome</keyword>
<dbReference type="InterPro" id="IPR003660">
    <property type="entry name" value="HAMP_dom"/>
</dbReference>
<dbReference type="SMART" id="SM00387">
    <property type="entry name" value="HATPase_c"/>
    <property type="match status" value="1"/>
</dbReference>
<dbReference type="Pfam" id="PF06580">
    <property type="entry name" value="His_kinase"/>
    <property type="match status" value="1"/>
</dbReference>
<keyword evidence="2" id="KW-1003">Cell membrane</keyword>
<feature type="domain" description="HAMP" evidence="13">
    <location>
        <begin position="301"/>
        <end position="352"/>
    </location>
</feature>
<keyword evidence="4" id="KW-0808">Transferase</keyword>
<dbReference type="GO" id="GO:0000155">
    <property type="term" value="F:phosphorelay sensor kinase activity"/>
    <property type="evidence" value="ECO:0007669"/>
    <property type="project" value="InterPro"/>
</dbReference>
<evidence type="ECO:0000259" key="13">
    <source>
        <dbReference type="PROSITE" id="PS50885"/>
    </source>
</evidence>
<dbReference type="GO" id="GO:0005886">
    <property type="term" value="C:plasma membrane"/>
    <property type="evidence" value="ECO:0007669"/>
    <property type="project" value="UniProtKB-SubCell"/>
</dbReference>
<evidence type="ECO:0000256" key="2">
    <source>
        <dbReference type="ARBA" id="ARBA00022475"/>
    </source>
</evidence>
<dbReference type="Gene3D" id="6.10.340.10">
    <property type="match status" value="1"/>
</dbReference>
<dbReference type="InterPro" id="IPR036890">
    <property type="entry name" value="HATPase_C_sf"/>
</dbReference>
<dbReference type="SUPFAM" id="SSF55874">
    <property type="entry name" value="ATPase domain of HSP90 chaperone/DNA topoisomerase II/histidine kinase"/>
    <property type="match status" value="1"/>
</dbReference>
<evidence type="ECO:0000256" key="7">
    <source>
        <dbReference type="ARBA" id="ARBA00022777"/>
    </source>
</evidence>
<keyword evidence="3" id="KW-0597">Phosphoprotein</keyword>
<dbReference type="AlphaFoldDB" id="A0A916SAP4"/>
<reference evidence="14" key="1">
    <citation type="journal article" date="2014" name="Int. J. Syst. Evol. Microbiol.">
        <title>Complete genome sequence of Corynebacterium casei LMG S-19264T (=DSM 44701T), isolated from a smear-ripened cheese.</title>
        <authorList>
            <consortium name="US DOE Joint Genome Institute (JGI-PGF)"/>
            <person name="Walter F."/>
            <person name="Albersmeier A."/>
            <person name="Kalinowski J."/>
            <person name="Ruckert C."/>
        </authorList>
    </citation>
    <scope>NUCLEOTIDE SEQUENCE</scope>
    <source>
        <strain evidence="14">CGMCC 1.12408</strain>
    </source>
</reference>
<evidence type="ECO:0000256" key="6">
    <source>
        <dbReference type="ARBA" id="ARBA00022741"/>
    </source>
</evidence>
<protein>
    <submittedName>
        <fullName evidence="14">Two-component sensor histidine kinase</fullName>
    </submittedName>
</protein>
<dbReference type="InterPro" id="IPR003594">
    <property type="entry name" value="HATPase_dom"/>
</dbReference>
<evidence type="ECO:0000256" key="3">
    <source>
        <dbReference type="ARBA" id="ARBA00022553"/>
    </source>
</evidence>
<dbReference type="InterPro" id="IPR010559">
    <property type="entry name" value="Sig_transdc_His_kin_internal"/>
</dbReference>
<dbReference type="GO" id="GO:0005524">
    <property type="term" value="F:ATP binding"/>
    <property type="evidence" value="ECO:0007669"/>
    <property type="project" value="UniProtKB-KW"/>
</dbReference>
<dbReference type="EMBL" id="BMEY01000031">
    <property type="protein sequence ID" value="GGA91975.1"/>
    <property type="molecule type" value="Genomic_DNA"/>
</dbReference>
<proteinExistence type="predicted"/>
<dbReference type="PROSITE" id="PS50885">
    <property type="entry name" value="HAMP"/>
    <property type="match status" value="1"/>
</dbReference>
<dbReference type="RefSeq" id="WP_229740821.1">
    <property type="nucleotide sequence ID" value="NZ_BMEY01000031.1"/>
</dbReference>
<organism evidence="14 15">
    <name type="scientific">Ornithinibacillus halotolerans</name>
    <dbReference type="NCBI Taxonomy" id="1274357"/>
    <lineage>
        <taxon>Bacteria</taxon>
        <taxon>Bacillati</taxon>
        <taxon>Bacillota</taxon>
        <taxon>Bacilli</taxon>
        <taxon>Bacillales</taxon>
        <taxon>Bacillaceae</taxon>
        <taxon>Ornithinibacillus</taxon>
    </lineage>
</organism>
<keyword evidence="5 12" id="KW-0812">Transmembrane</keyword>
<dbReference type="Pfam" id="PF02518">
    <property type="entry name" value="HATPase_c"/>
    <property type="match status" value="1"/>
</dbReference>
<evidence type="ECO:0000313" key="15">
    <source>
        <dbReference type="Proteomes" id="UP000613512"/>
    </source>
</evidence>
<dbReference type="PANTHER" id="PTHR34220:SF11">
    <property type="entry name" value="SENSOR PROTEIN KINASE HPTS"/>
    <property type="match status" value="1"/>
</dbReference>
<dbReference type="PANTHER" id="PTHR34220">
    <property type="entry name" value="SENSOR HISTIDINE KINASE YPDA"/>
    <property type="match status" value="1"/>
</dbReference>
<reference evidence="14" key="2">
    <citation type="submission" date="2020-09" db="EMBL/GenBank/DDBJ databases">
        <authorList>
            <person name="Sun Q."/>
            <person name="Zhou Y."/>
        </authorList>
    </citation>
    <scope>NUCLEOTIDE SEQUENCE</scope>
    <source>
        <strain evidence="14">CGMCC 1.12408</strain>
    </source>
</reference>
<sequence length="586" mass="67445">MKLRNKVFMTFAILVLVPLSIITFVVYGIFSTSKLEDVTRNTENTIVQLNNSLDLMIDDAARSTLSVLYNKQLIQILTEYSNASQEGFISNEDKNTFSLFLSGIMYKREAFHGVHVFSTKGHTFSHMERGSISEYINLSEQPWYQAVKDADGSWILYPESKQSYYRKNSNNYVSFIRLLKDPDDLQEIGIIKVDFSPNYLEKLTEQMPGKDWQIFSDGRALFSKSSKRLLDKCTSNHTWVNNGNQEYFCITHTSLSSGIQINNVIPKDYLYQDIKEFGQSLILVIILSLVGTVILSFYVSKYLLKPFELLKNRIRDFHNNKINQIDDNFTGEFAELSGTYNNMLSEINQLVEEVYELNTKNAESEYKTLQSKMDPHFIFNTLESINMTALIKKQFDISDMVSELGSLIRYRLNNEDTFIPLQAEINFSKSYIALLKYRLGEKLHVQWDIASDVTTFLIPKYLIQPLIENAVKHGFMDKPLSIHVTVKVEGKVLEISVQDNGRGIPEEKRVKIQENLSTLESNKLSSVQSENGNGLALVNISRRLMLIYGSNYHLQVHSIPFTNTIIKAKIPVQRGDLYEENNDRRR</sequence>
<dbReference type="InterPro" id="IPR050640">
    <property type="entry name" value="Bact_2-comp_sensor_kinase"/>
</dbReference>
<keyword evidence="8" id="KW-0067">ATP-binding</keyword>
<feature type="transmembrane region" description="Helical" evidence="12">
    <location>
        <begin position="281"/>
        <end position="304"/>
    </location>
</feature>
<keyword evidence="9 12" id="KW-1133">Transmembrane helix</keyword>
<gene>
    <name evidence="14" type="ORF">GCM10008025_38040</name>
</gene>
<keyword evidence="11 12" id="KW-0472">Membrane</keyword>
<evidence type="ECO:0000256" key="5">
    <source>
        <dbReference type="ARBA" id="ARBA00022692"/>
    </source>
</evidence>
<dbReference type="Proteomes" id="UP000613512">
    <property type="component" value="Unassembled WGS sequence"/>
</dbReference>